<dbReference type="SMART" id="SM00028">
    <property type="entry name" value="TPR"/>
    <property type="match status" value="5"/>
</dbReference>
<proteinExistence type="predicted"/>
<feature type="repeat" description="TPR" evidence="3">
    <location>
        <begin position="554"/>
        <end position="587"/>
    </location>
</feature>
<organism evidence="5 6">
    <name type="scientific">Paracidovorax citrulli</name>
    <name type="common">Acidovorax citrulli</name>
    <dbReference type="NCBI Taxonomy" id="80869"/>
    <lineage>
        <taxon>Bacteria</taxon>
        <taxon>Pseudomonadati</taxon>
        <taxon>Pseudomonadota</taxon>
        <taxon>Betaproteobacteria</taxon>
        <taxon>Burkholderiales</taxon>
        <taxon>Comamonadaceae</taxon>
        <taxon>Paracidovorax</taxon>
    </lineage>
</organism>
<protein>
    <submittedName>
        <fullName evidence="5">Tetratricopeptide repeat protein</fullName>
    </submittedName>
</protein>
<feature type="signal peptide" evidence="4">
    <location>
        <begin position="1"/>
        <end position="31"/>
    </location>
</feature>
<dbReference type="GeneID" id="79791503"/>
<dbReference type="InterPro" id="IPR052346">
    <property type="entry name" value="O-mannosyl-transferase_TMTC"/>
</dbReference>
<dbReference type="RefSeq" id="WP_041827552.1">
    <property type="nucleotide sequence ID" value="NZ_CP023687.1"/>
</dbReference>
<dbReference type="SUPFAM" id="SSF48452">
    <property type="entry name" value="TPR-like"/>
    <property type="match status" value="2"/>
</dbReference>
<evidence type="ECO:0000256" key="2">
    <source>
        <dbReference type="ARBA" id="ARBA00022803"/>
    </source>
</evidence>
<reference evidence="5 6" key="1">
    <citation type="submission" date="2023-06" db="EMBL/GenBank/DDBJ databases">
        <authorList>
            <person name="Ham H."/>
            <person name="Park D.S."/>
        </authorList>
    </citation>
    <scope>NUCLEOTIDE SEQUENCE [LARGE SCALE GENOMIC DNA]</scope>
    <source>
        <strain evidence="5 6">KACC 17005</strain>
    </source>
</reference>
<name>A0ABY9ATP6_PARCI</name>
<dbReference type="InterPro" id="IPR011990">
    <property type="entry name" value="TPR-like_helical_dom_sf"/>
</dbReference>
<feature type="repeat" description="TPR" evidence="3">
    <location>
        <begin position="207"/>
        <end position="240"/>
    </location>
</feature>
<evidence type="ECO:0000256" key="3">
    <source>
        <dbReference type="PROSITE-ProRule" id="PRU00339"/>
    </source>
</evidence>
<evidence type="ECO:0000256" key="1">
    <source>
        <dbReference type="ARBA" id="ARBA00022737"/>
    </source>
</evidence>
<evidence type="ECO:0000256" key="4">
    <source>
        <dbReference type="SAM" id="SignalP"/>
    </source>
</evidence>
<dbReference type="Gene3D" id="1.25.40.10">
    <property type="entry name" value="Tetratricopeptide repeat domain"/>
    <property type="match status" value="3"/>
</dbReference>
<dbReference type="PANTHER" id="PTHR44227:SF3">
    <property type="entry name" value="PROTEIN O-MANNOSYL-TRANSFERASE TMTC4"/>
    <property type="match status" value="1"/>
</dbReference>
<keyword evidence="2 3" id="KW-0802">TPR repeat</keyword>
<dbReference type="Proteomes" id="UP001242732">
    <property type="component" value="Chromosome"/>
</dbReference>
<evidence type="ECO:0000313" key="6">
    <source>
        <dbReference type="Proteomes" id="UP001242732"/>
    </source>
</evidence>
<dbReference type="EMBL" id="CP127363">
    <property type="protein sequence ID" value="WIY50180.1"/>
    <property type="molecule type" value="Genomic_DNA"/>
</dbReference>
<accession>A0ABY9ATP6</accession>
<gene>
    <name evidence="5" type="ORF">QRO08_06310</name>
</gene>
<dbReference type="InterPro" id="IPR019734">
    <property type="entry name" value="TPR_rpt"/>
</dbReference>
<dbReference type="Pfam" id="PF13432">
    <property type="entry name" value="TPR_16"/>
    <property type="match status" value="3"/>
</dbReference>
<dbReference type="PROSITE" id="PS50005">
    <property type="entry name" value="TPR"/>
    <property type="match status" value="2"/>
</dbReference>
<keyword evidence="6" id="KW-1185">Reference proteome</keyword>
<keyword evidence="4" id="KW-0732">Signal</keyword>
<feature type="chain" id="PRO_5046212315" evidence="4">
    <location>
        <begin position="32"/>
        <end position="601"/>
    </location>
</feature>
<dbReference type="PANTHER" id="PTHR44227">
    <property type="match status" value="1"/>
</dbReference>
<keyword evidence="1" id="KW-0677">Repeat</keyword>
<evidence type="ECO:0000313" key="5">
    <source>
        <dbReference type="EMBL" id="WIY50180.1"/>
    </source>
</evidence>
<sequence length="601" mass="66261">MDYYESMEQSHRLRSAALLCALYAVAAPSFAAPAAPPPPSARTQQTELQVENIPNSEARAALDAELFYDILVGELSTSQGDPGTGYALMLEAARRSGDAQLYRRATDIALQSRSGEYALAAARAWKEAQPQSREANRYVLQILIALNRIHETGDLLRQELAQSPPKDRLLSLQAIPQLYGRASDKAAAAAIVEKALADQLQNPATGPLAWTALGRMRLAAGDRKGALEAARNALAQEPTLDAAALLSLQLVEAGEADAEPLVARYMGGKPQPEIRMAYAGVLLNLQRYSEAGTQLDLLTREAPDMAEAWLLKATLALQSDRLQESESALEQFERLLQSYPPTDPRKAAMGQAYLLRSQIAEKRGDLAQAEAWLGKIENSSELLAAQTRRASLLARQGKLNEGIALIRRLPARNPVEERQKLVAEAQLLRDAKQYQQAFEVQGKAVAMAPGDYDLAYDQAMLAEKAGDLAGMERLLRQIIEKRPDYHHAYNALGYSLAERGIRLQEARQLIQKALTYAPRDPFITDSLGWVEFRLGNHAEAARLLNEAFQRQPDPEIAAHLGEVLWTMGERSRALQVWRTGLQLNKDNETLQETIKRLKAAP</sequence>